<organism evidence="1 2">
    <name type="scientific">Octopus vulgaris</name>
    <name type="common">Common octopus</name>
    <dbReference type="NCBI Taxonomy" id="6645"/>
    <lineage>
        <taxon>Eukaryota</taxon>
        <taxon>Metazoa</taxon>
        <taxon>Spiralia</taxon>
        <taxon>Lophotrochozoa</taxon>
        <taxon>Mollusca</taxon>
        <taxon>Cephalopoda</taxon>
        <taxon>Coleoidea</taxon>
        <taxon>Octopodiformes</taxon>
        <taxon>Octopoda</taxon>
        <taxon>Incirrata</taxon>
        <taxon>Octopodidae</taxon>
        <taxon>Octopus</taxon>
    </lineage>
</organism>
<gene>
    <name evidence="1" type="ORF">OCTVUL_1B012579</name>
</gene>
<keyword evidence="2" id="KW-1185">Reference proteome</keyword>
<proteinExistence type="predicted"/>
<name>A0AA36EZ80_OCTVU</name>
<evidence type="ECO:0000313" key="2">
    <source>
        <dbReference type="Proteomes" id="UP001162480"/>
    </source>
</evidence>
<dbReference type="Proteomes" id="UP001162480">
    <property type="component" value="Chromosome 2"/>
</dbReference>
<protein>
    <submittedName>
        <fullName evidence="1">Uncharacterized protein</fullName>
    </submittedName>
</protein>
<dbReference type="AlphaFoldDB" id="A0AA36EZ80"/>
<dbReference type="EMBL" id="OX597815">
    <property type="protein sequence ID" value="CAI9718552.1"/>
    <property type="molecule type" value="Genomic_DNA"/>
</dbReference>
<evidence type="ECO:0000313" key="1">
    <source>
        <dbReference type="EMBL" id="CAI9718552.1"/>
    </source>
</evidence>
<sequence length="102" mass="11249">MKCSYTLVDFYQQFSSFTAFSFVLCGFADLLEHETKCLALFSHSPSHSESSPVEINFAFCLSGGSNSNFTIHCANDSLLLVGKYQHGSAKFAEIRNKTISSC</sequence>
<accession>A0AA36EZ80</accession>
<reference evidence="1" key="1">
    <citation type="submission" date="2023-08" db="EMBL/GenBank/DDBJ databases">
        <authorList>
            <person name="Alioto T."/>
            <person name="Alioto T."/>
            <person name="Gomez Garrido J."/>
        </authorList>
    </citation>
    <scope>NUCLEOTIDE SEQUENCE</scope>
</reference>